<feature type="transmembrane region" description="Helical" evidence="1">
    <location>
        <begin position="74"/>
        <end position="91"/>
    </location>
</feature>
<accession>A0ABW5WZ63</accession>
<keyword evidence="1" id="KW-0472">Membrane</keyword>
<reference evidence="3" key="1">
    <citation type="journal article" date="2019" name="Int. J. Syst. Evol. Microbiol.">
        <title>The Global Catalogue of Microorganisms (GCM) 10K type strain sequencing project: providing services to taxonomists for standard genome sequencing and annotation.</title>
        <authorList>
            <consortium name="The Broad Institute Genomics Platform"/>
            <consortium name="The Broad Institute Genome Sequencing Center for Infectious Disease"/>
            <person name="Wu L."/>
            <person name="Ma J."/>
        </authorList>
    </citation>
    <scope>NUCLEOTIDE SEQUENCE [LARGE SCALE GENOMIC DNA]</scope>
    <source>
        <strain evidence="3">KCTC 33575</strain>
    </source>
</reference>
<keyword evidence="1" id="KW-1133">Transmembrane helix</keyword>
<keyword evidence="1" id="KW-0812">Transmembrane</keyword>
<gene>
    <name evidence="2" type="ORF">ACFSX4_14100</name>
</gene>
<evidence type="ECO:0000313" key="3">
    <source>
        <dbReference type="Proteomes" id="UP001597519"/>
    </source>
</evidence>
<protein>
    <submittedName>
        <fullName evidence="2">Uncharacterized protein</fullName>
    </submittedName>
</protein>
<dbReference type="EMBL" id="JBHUOQ010000007">
    <property type="protein sequence ID" value="MFD2831603.1"/>
    <property type="molecule type" value="Genomic_DNA"/>
</dbReference>
<name>A0ABW5WZ63_9STAP</name>
<dbReference type="RefSeq" id="WP_377775934.1">
    <property type="nucleotide sequence ID" value="NZ_JBHUOQ010000007.1"/>
</dbReference>
<comment type="caution">
    <text evidence="2">The sequence shown here is derived from an EMBL/GenBank/DDBJ whole genome shotgun (WGS) entry which is preliminary data.</text>
</comment>
<feature type="transmembrane region" description="Helical" evidence="1">
    <location>
        <begin position="51"/>
        <end position="68"/>
    </location>
</feature>
<proteinExistence type="predicted"/>
<feature type="transmembrane region" description="Helical" evidence="1">
    <location>
        <begin position="20"/>
        <end position="44"/>
    </location>
</feature>
<sequence>MKELYILSVSSYGGSTAPAFNLMDMSVLLEFAVIVLSVGTLIYVISKNRQISVLSIPVIYLIVSLINMNYPSGLIVLFSLMILQTLILYAVEMYEKNRAAGMEDL</sequence>
<organism evidence="2 3">
    <name type="scientific">Corticicoccus populi</name>
    <dbReference type="NCBI Taxonomy" id="1812821"/>
    <lineage>
        <taxon>Bacteria</taxon>
        <taxon>Bacillati</taxon>
        <taxon>Bacillota</taxon>
        <taxon>Bacilli</taxon>
        <taxon>Bacillales</taxon>
        <taxon>Staphylococcaceae</taxon>
        <taxon>Corticicoccus</taxon>
    </lineage>
</organism>
<dbReference type="Proteomes" id="UP001597519">
    <property type="component" value="Unassembled WGS sequence"/>
</dbReference>
<evidence type="ECO:0000256" key="1">
    <source>
        <dbReference type="SAM" id="Phobius"/>
    </source>
</evidence>
<keyword evidence="3" id="KW-1185">Reference proteome</keyword>
<evidence type="ECO:0000313" key="2">
    <source>
        <dbReference type="EMBL" id="MFD2831603.1"/>
    </source>
</evidence>